<keyword evidence="2" id="KW-1185">Reference proteome</keyword>
<dbReference type="RefSeq" id="WP_012509287.1">
    <property type="nucleotide sequence ID" value="NC_011060.1"/>
</dbReference>
<dbReference type="AlphaFoldDB" id="B4SFY8"/>
<dbReference type="OrthoDB" id="9801392at2"/>
<dbReference type="STRING" id="324925.Ppha_2656"/>
<organism evidence="1 2">
    <name type="scientific">Pelodictyon phaeoclathratiforme (strain DSM 5477 / BU-1)</name>
    <dbReference type="NCBI Taxonomy" id="324925"/>
    <lineage>
        <taxon>Bacteria</taxon>
        <taxon>Pseudomonadati</taxon>
        <taxon>Chlorobiota</taxon>
        <taxon>Chlorobiia</taxon>
        <taxon>Chlorobiales</taxon>
        <taxon>Chlorobiaceae</taxon>
        <taxon>Chlorobium/Pelodictyon group</taxon>
        <taxon>Pelodictyon</taxon>
    </lineage>
</organism>
<dbReference type="Proteomes" id="UP000002724">
    <property type="component" value="Chromosome"/>
</dbReference>
<dbReference type="EMBL" id="CP001110">
    <property type="protein sequence ID" value="ACF44815.1"/>
    <property type="molecule type" value="Genomic_DNA"/>
</dbReference>
<dbReference type="HOGENOM" id="CLU_1747911_0_0_10"/>
<name>B4SFY8_PELPB</name>
<accession>B4SFY8</accession>
<evidence type="ECO:0000313" key="1">
    <source>
        <dbReference type="EMBL" id="ACF44815.1"/>
    </source>
</evidence>
<reference evidence="1 2" key="1">
    <citation type="submission" date="2008-06" db="EMBL/GenBank/DDBJ databases">
        <title>Complete sequence of Pelodictyon phaeoclathratiforme BU-1.</title>
        <authorList>
            <consortium name="US DOE Joint Genome Institute"/>
            <person name="Lucas S."/>
            <person name="Copeland A."/>
            <person name="Lapidus A."/>
            <person name="Glavina del Rio T."/>
            <person name="Dalin E."/>
            <person name="Tice H."/>
            <person name="Bruce D."/>
            <person name="Goodwin L."/>
            <person name="Pitluck S."/>
            <person name="Schmutz J."/>
            <person name="Larimer F."/>
            <person name="Land M."/>
            <person name="Hauser L."/>
            <person name="Kyrpides N."/>
            <person name="Mikhailova N."/>
            <person name="Liu Z."/>
            <person name="Li T."/>
            <person name="Zhao F."/>
            <person name="Overmann J."/>
            <person name="Bryant D.A."/>
            <person name="Richardson P."/>
        </authorList>
    </citation>
    <scope>NUCLEOTIDE SEQUENCE [LARGE SCALE GENOMIC DNA]</scope>
    <source>
        <strain evidence="2">DSM 5477 / BU-1</strain>
    </source>
</reference>
<dbReference type="KEGG" id="pph:Ppha_2656"/>
<protein>
    <submittedName>
        <fullName evidence="1">Uncharacterized protein</fullName>
    </submittedName>
</protein>
<sequence>MNENRVSYEKIHEEFCDFIDSCGKFSFYTRSTEMQHQKVSECEKYLGIIKQYKLQVIEKNNEYAANQFFHMQCMINALKSSLFMWIDLKKNDFENSWTHLLDAQEYTSIALKVSDYEGVRNLEARLKCARKIPFFQDGKNITPLALLKP</sequence>
<evidence type="ECO:0000313" key="2">
    <source>
        <dbReference type="Proteomes" id="UP000002724"/>
    </source>
</evidence>
<proteinExistence type="predicted"/>
<gene>
    <name evidence="1" type="ordered locus">Ppha_2656</name>
</gene>